<protein>
    <submittedName>
        <fullName evidence="1">Uncharacterized protein</fullName>
    </submittedName>
</protein>
<gene>
    <name evidence="1" type="ORF">OXX778_LOCUS10009</name>
</gene>
<sequence length="173" mass="20504">MEQANQLCQIICSWCFNTGESLFTVKIGNQNKKFCHETCFSKWRRSLFKFDKICDNCKKDIKTVQKPYNYYLRENDQHFQYCGYLCFLSFKESLSYNMIKSNGISKILNHVFTENYLNEIVKNDFDMKTCFNNSLVNENLNVYLNFNRLASKYTNCISDKMSPINMLKPAQLN</sequence>
<reference evidence="1" key="1">
    <citation type="submission" date="2021-02" db="EMBL/GenBank/DDBJ databases">
        <authorList>
            <person name="Nowell W R."/>
        </authorList>
    </citation>
    <scope>NUCLEOTIDE SEQUENCE</scope>
    <source>
        <strain evidence="1">Ploen Becks lab</strain>
    </source>
</reference>
<dbReference type="Proteomes" id="UP000663879">
    <property type="component" value="Unassembled WGS sequence"/>
</dbReference>
<keyword evidence="2" id="KW-1185">Reference proteome</keyword>
<comment type="caution">
    <text evidence="1">The sequence shown here is derived from an EMBL/GenBank/DDBJ whole genome shotgun (WGS) entry which is preliminary data.</text>
</comment>
<proteinExistence type="predicted"/>
<dbReference type="OrthoDB" id="6250723at2759"/>
<dbReference type="AlphaFoldDB" id="A0A813XZU0"/>
<accession>A0A813XZU0</accession>
<evidence type="ECO:0000313" key="2">
    <source>
        <dbReference type="Proteomes" id="UP000663879"/>
    </source>
</evidence>
<dbReference type="EMBL" id="CAJNOC010001534">
    <property type="protein sequence ID" value="CAF0872587.1"/>
    <property type="molecule type" value="Genomic_DNA"/>
</dbReference>
<organism evidence="1 2">
    <name type="scientific">Brachionus calyciflorus</name>
    <dbReference type="NCBI Taxonomy" id="104777"/>
    <lineage>
        <taxon>Eukaryota</taxon>
        <taxon>Metazoa</taxon>
        <taxon>Spiralia</taxon>
        <taxon>Gnathifera</taxon>
        <taxon>Rotifera</taxon>
        <taxon>Eurotatoria</taxon>
        <taxon>Monogononta</taxon>
        <taxon>Pseudotrocha</taxon>
        <taxon>Ploima</taxon>
        <taxon>Brachionidae</taxon>
        <taxon>Brachionus</taxon>
    </lineage>
</organism>
<evidence type="ECO:0000313" key="1">
    <source>
        <dbReference type="EMBL" id="CAF0872587.1"/>
    </source>
</evidence>
<name>A0A813XZU0_9BILA</name>